<comment type="subcellular location">
    <subcellularLocation>
        <location evidence="1">Cell membrane</location>
        <topology evidence="1">Multi-pass membrane protein</topology>
    </subcellularLocation>
</comment>
<feature type="transmembrane region" description="Helical" evidence="8">
    <location>
        <begin position="249"/>
        <end position="273"/>
    </location>
</feature>
<dbReference type="InterPro" id="IPR004268">
    <property type="entry name" value="MurJ"/>
</dbReference>
<evidence type="ECO:0000256" key="6">
    <source>
        <dbReference type="ARBA" id="ARBA00022989"/>
    </source>
</evidence>
<feature type="transmembrane region" description="Helical" evidence="8">
    <location>
        <begin position="470"/>
        <end position="495"/>
    </location>
</feature>
<dbReference type="RefSeq" id="WP_258017150.1">
    <property type="nucleotide sequence ID" value="NZ_CP059163.1"/>
</dbReference>
<evidence type="ECO:0000256" key="4">
    <source>
        <dbReference type="ARBA" id="ARBA00022960"/>
    </source>
</evidence>
<dbReference type="AlphaFoldDB" id="A0A7Y9EZY9"/>
<feature type="transmembrane region" description="Helical" evidence="8">
    <location>
        <begin position="440"/>
        <end position="458"/>
    </location>
</feature>
<feature type="transmembrane region" description="Helical" evidence="8">
    <location>
        <begin position="99"/>
        <end position="122"/>
    </location>
</feature>
<feature type="transmembrane region" description="Helical" evidence="8">
    <location>
        <begin position="172"/>
        <end position="192"/>
    </location>
</feature>
<evidence type="ECO:0000256" key="7">
    <source>
        <dbReference type="ARBA" id="ARBA00023136"/>
    </source>
</evidence>
<keyword evidence="10" id="KW-1185">Reference proteome</keyword>
<feature type="transmembrane region" description="Helical" evidence="8">
    <location>
        <begin position="142"/>
        <end position="160"/>
    </location>
</feature>
<keyword evidence="3 8" id="KW-0812">Transmembrane</keyword>
<feature type="transmembrane region" description="Helical" evidence="8">
    <location>
        <begin position="375"/>
        <end position="396"/>
    </location>
</feature>
<dbReference type="InterPro" id="IPR051050">
    <property type="entry name" value="Lipid_II_flippase_MurJ/MviN"/>
</dbReference>
<feature type="transmembrane region" description="Helical" evidence="8">
    <location>
        <begin position="293"/>
        <end position="314"/>
    </location>
</feature>
<keyword evidence="5" id="KW-0573">Peptidoglycan synthesis</keyword>
<evidence type="ECO:0000256" key="2">
    <source>
        <dbReference type="ARBA" id="ARBA00022475"/>
    </source>
</evidence>
<gene>
    <name evidence="9" type="ORF">BKA08_001241</name>
</gene>
<keyword evidence="2" id="KW-1003">Cell membrane</keyword>
<dbReference type="EMBL" id="JACCBE010000001">
    <property type="protein sequence ID" value="NYD57003.1"/>
    <property type="molecule type" value="Genomic_DNA"/>
</dbReference>
<dbReference type="GO" id="GO:0034204">
    <property type="term" value="P:lipid translocation"/>
    <property type="evidence" value="ECO:0007669"/>
    <property type="project" value="TreeGrafter"/>
</dbReference>
<dbReference type="GO" id="GO:0008360">
    <property type="term" value="P:regulation of cell shape"/>
    <property type="evidence" value="ECO:0007669"/>
    <property type="project" value="UniProtKB-KW"/>
</dbReference>
<evidence type="ECO:0000256" key="8">
    <source>
        <dbReference type="SAM" id="Phobius"/>
    </source>
</evidence>
<evidence type="ECO:0000256" key="5">
    <source>
        <dbReference type="ARBA" id="ARBA00022984"/>
    </source>
</evidence>
<feature type="transmembrane region" description="Helical" evidence="8">
    <location>
        <begin position="60"/>
        <end position="79"/>
    </location>
</feature>
<feature type="transmembrane region" description="Helical" evidence="8">
    <location>
        <begin position="335"/>
        <end position="355"/>
    </location>
</feature>
<organism evidence="9 10">
    <name type="scientific">Nocardioides marinisabuli</name>
    <dbReference type="NCBI Taxonomy" id="419476"/>
    <lineage>
        <taxon>Bacteria</taxon>
        <taxon>Bacillati</taxon>
        <taxon>Actinomycetota</taxon>
        <taxon>Actinomycetes</taxon>
        <taxon>Propionibacteriales</taxon>
        <taxon>Nocardioidaceae</taxon>
        <taxon>Nocardioides</taxon>
    </lineage>
</organism>
<dbReference type="Pfam" id="PF03023">
    <property type="entry name" value="MurJ"/>
    <property type="match status" value="1"/>
</dbReference>
<feature type="transmembrane region" description="Helical" evidence="8">
    <location>
        <begin position="207"/>
        <end position="228"/>
    </location>
</feature>
<accession>A0A7Y9EZY9</accession>
<dbReference type="NCBIfam" id="TIGR01695">
    <property type="entry name" value="murJ_mviN"/>
    <property type="match status" value="1"/>
</dbReference>
<keyword evidence="7 8" id="KW-0472">Membrane</keyword>
<evidence type="ECO:0000256" key="1">
    <source>
        <dbReference type="ARBA" id="ARBA00004651"/>
    </source>
</evidence>
<reference evidence="9 10" key="1">
    <citation type="submission" date="2020-07" db="EMBL/GenBank/DDBJ databases">
        <title>Sequencing the genomes of 1000 actinobacteria strains.</title>
        <authorList>
            <person name="Klenk H.-P."/>
        </authorList>
    </citation>
    <scope>NUCLEOTIDE SEQUENCE [LARGE SCALE GENOMIC DNA]</scope>
    <source>
        <strain evidence="9 10">DSM 18965</strain>
    </source>
</reference>
<dbReference type="Proteomes" id="UP000516957">
    <property type="component" value="Unassembled WGS sequence"/>
</dbReference>
<dbReference type="PANTHER" id="PTHR47019">
    <property type="entry name" value="LIPID II FLIPPASE MURJ"/>
    <property type="match status" value="1"/>
</dbReference>
<comment type="caution">
    <text evidence="9">The sequence shown here is derived from an EMBL/GenBank/DDBJ whole genome shotgun (WGS) entry which is preliminary data.</text>
</comment>
<dbReference type="GO" id="GO:0015648">
    <property type="term" value="F:lipid-linked peptidoglycan transporter activity"/>
    <property type="evidence" value="ECO:0007669"/>
    <property type="project" value="TreeGrafter"/>
</dbReference>
<keyword evidence="6 8" id="KW-1133">Transmembrane helix</keyword>
<feature type="transmembrane region" description="Helical" evidence="8">
    <location>
        <begin position="507"/>
        <end position="529"/>
    </location>
</feature>
<dbReference type="GO" id="GO:0009252">
    <property type="term" value="P:peptidoglycan biosynthetic process"/>
    <property type="evidence" value="ECO:0007669"/>
    <property type="project" value="UniProtKB-KW"/>
</dbReference>
<dbReference type="PANTHER" id="PTHR47019:SF1">
    <property type="entry name" value="LIPID II FLIPPASE MURJ"/>
    <property type="match status" value="1"/>
</dbReference>
<evidence type="ECO:0000313" key="10">
    <source>
        <dbReference type="Proteomes" id="UP000516957"/>
    </source>
</evidence>
<evidence type="ECO:0000256" key="3">
    <source>
        <dbReference type="ARBA" id="ARBA00022692"/>
    </source>
</evidence>
<feature type="transmembrane region" description="Helical" evidence="8">
    <location>
        <begin position="408"/>
        <end position="434"/>
    </location>
</feature>
<dbReference type="GO" id="GO:0005886">
    <property type="term" value="C:plasma membrane"/>
    <property type="evidence" value="ECO:0007669"/>
    <property type="project" value="UniProtKB-SubCell"/>
</dbReference>
<keyword evidence="4" id="KW-0133">Cell shape</keyword>
<dbReference type="PRINTS" id="PR01806">
    <property type="entry name" value="VIRFACTRMVIN"/>
</dbReference>
<sequence length="551" mass="58089">MSTTSTDEERSSILGSSAVMAAGTTFSRLSGFVRATLLAAALGNLLHADAFHIANTIPNMLYILLAGGVFNAVLVPQLVRALTDDEDGGEAYTNRVVTLAGLFLAAVTVLLVIAAPLVVGLYTTDWPPEVRDSTVDFARYCLPQVFFYGMFVLVGQILNARGTFGPMMWAPIANNVVAVATLVVYLLVFGAARESERFAGFSTSQELLLGLGSTAGIALQLLVLLPYLRRAGFRYAPRFDFRGTGLGHTLRLGVWTVGFVVVNQAAYTVVIWLASTGTAGRDPEGTGATVYAAAFLIVMVPHSIITVSLATAILPRLSARAAGGDLRALGETLSSTLRTALAVIVPFAALLPLLAPDLPRILFGYGAAADSVDNYVTTLALFGPGLVFFTVHYVVLRGFYSLEQTRTVFFVQCAVGVTNVVVALALVLSTGAAFTAPSLVLAYAAAYAVGSVVSWSVLSRRVGGLGGRALLRFAVRALLVVAVSTSVAAAAAWGLHQVGPEESRLMAGLRVVVTGAVDVAVFLVLARLVRLREVTDVLRTLTRRAPAPQHD</sequence>
<evidence type="ECO:0000313" key="9">
    <source>
        <dbReference type="EMBL" id="NYD57003.1"/>
    </source>
</evidence>
<protein>
    <submittedName>
        <fullName evidence="9">Putative peptidoglycan lipid II flippase</fullName>
    </submittedName>
</protein>
<proteinExistence type="predicted"/>
<name>A0A7Y9EZY9_9ACTN</name>